<dbReference type="Proteomes" id="UP000823603">
    <property type="component" value="Unassembled WGS sequence"/>
</dbReference>
<keyword evidence="1" id="KW-0732">Signal</keyword>
<evidence type="ECO:0000313" key="3">
    <source>
        <dbReference type="Proteomes" id="UP000823603"/>
    </source>
</evidence>
<dbReference type="InterPro" id="IPR015915">
    <property type="entry name" value="Kelch-typ_b-propeller"/>
</dbReference>
<reference evidence="2" key="2">
    <citation type="journal article" date="2021" name="PeerJ">
        <title>Extensive microbial diversity within the chicken gut microbiome revealed by metagenomics and culture.</title>
        <authorList>
            <person name="Gilroy R."/>
            <person name="Ravi A."/>
            <person name="Getino M."/>
            <person name="Pursley I."/>
            <person name="Horton D.L."/>
            <person name="Alikhan N.F."/>
            <person name="Baker D."/>
            <person name="Gharbi K."/>
            <person name="Hall N."/>
            <person name="Watson M."/>
            <person name="Adriaenssens E.M."/>
            <person name="Foster-Nyarko E."/>
            <person name="Jarju S."/>
            <person name="Secka A."/>
            <person name="Antonio M."/>
            <person name="Oren A."/>
            <person name="Chaudhuri R.R."/>
            <person name="La Ragione R."/>
            <person name="Hildebrand F."/>
            <person name="Pallen M.J."/>
        </authorList>
    </citation>
    <scope>NUCLEOTIDE SEQUENCE</scope>
    <source>
        <strain evidence="2">B2-22910</strain>
    </source>
</reference>
<dbReference type="SUPFAM" id="SSF117281">
    <property type="entry name" value="Kelch motif"/>
    <property type="match status" value="1"/>
</dbReference>
<evidence type="ECO:0008006" key="4">
    <source>
        <dbReference type="Google" id="ProtNLM"/>
    </source>
</evidence>
<proteinExistence type="predicted"/>
<evidence type="ECO:0000313" key="2">
    <source>
        <dbReference type="EMBL" id="MBO8470463.1"/>
    </source>
</evidence>
<reference evidence="2" key="1">
    <citation type="submission" date="2020-10" db="EMBL/GenBank/DDBJ databases">
        <authorList>
            <person name="Gilroy R."/>
        </authorList>
    </citation>
    <scope>NUCLEOTIDE SEQUENCE</scope>
    <source>
        <strain evidence="2">B2-22910</strain>
    </source>
</reference>
<accession>A0A9D9NEE7</accession>
<dbReference type="EMBL" id="JADIMB010000021">
    <property type="protein sequence ID" value="MBO8470463.1"/>
    <property type="molecule type" value="Genomic_DNA"/>
</dbReference>
<sequence length="150" mass="16790">MSWYFWRGFKNFFGMKAISRTILSFWSVCVAACILPSCSIDDEEDLVGNWVKVSDFDGVSRCSAVTFTAGGQVYVATGGYGGYKYRLNDLWMFNPDTETWTEKREISNVSDDDYDDDYSTIARSYGVAFTMYGLGYLTCGENAGSGRMGI</sequence>
<evidence type="ECO:0000256" key="1">
    <source>
        <dbReference type="SAM" id="SignalP"/>
    </source>
</evidence>
<feature type="signal peptide" evidence="1">
    <location>
        <begin position="1"/>
        <end position="31"/>
    </location>
</feature>
<name>A0A9D9NEE7_9BACT</name>
<protein>
    <recommendedName>
        <fullName evidence="4">Galactose oxidase</fullName>
    </recommendedName>
</protein>
<dbReference type="Gene3D" id="2.120.10.80">
    <property type="entry name" value="Kelch-type beta propeller"/>
    <property type="match status" value="1"/>
</dbReference>
<comment type="caution">
    <text evidence="2">The sequence shown here is derived from an EMBL/GenBank/DDBJ whole genome shotgun (WGS) entry which is preliminary data.</text>
</comment>
<dbReference type="Pfam" id="PF01344">
    <property type="entry name" value="Kelch_1"/>
    <property type="match status" value="1"/>
</dbReference>
<gene>
    <name evidence="2" type="ORF">IAB82_01565</name>
</gene>
<dbReference type="InterPro" id="IPR006652">
    <property type="entry name" value="Kelch_1"/>
</dbReference>
<dbReference type="AlphaFoldDB" id="A0A9D9NEE7"/>
<organism evidence="2 3">
    <name type="scientific">Candidatus Cryptobacteroides faecavium</name>
    <dbReference type="NCBI Taxonomy" id="2840762"/>
    <lineage>
        <taxon>Bacteria</taxon>
        <taxon>Pseudomonadati</taxon>
        <taxon>Bacteroidota</taxon>
        <taxon>Bacteroidia</taxon>
        <taxon>Bacteroidales</taxon>
        <taxon>Candidatus Cryptobacteroides</taxon>
    </lineage>
</organism>
<feature type="chain" id="PRO_5039550587" description="Galactose oxidase" evidence="1">
    <location>
        <begin position="32"/>
        <end position="150"/>
    </location>
</feature>